<accession>A0A366IDD0</accession>
<feature type="transmembrane region" description="Helical" evidence="1">
    <location>
        <begin position="12"/>
        <end position="34"/>
    </location>
</feature>
<reference evidence="2 3" key="1">
    <citation type="submission" date="2018-06" db="EMBL/GenBank/DDBJ databases">
        <title>Genomic Encyclopedia of Type Strains, Phase IV (KMG-IV): sequencing the most valuable type-strain genomes for metagenomic binning, comparative biology and taxonomic classification.</title>
        <authorList>
            <person name="Goeker M."/>
        </authorList>
    </citation>
    <scope>NUCLEOTIDE SEQUENCE [LARGE SCALE GENOMIC DNA]</scope>
    <source>
        <strain evidence="2 3">DSM 22112</strain>
    </source>
</reference>
<comment type="caution">
    <text evidence="2">The sequence shown here is derived from an EMBL/GenBank/DDBJ whole genome shotgun (WGS) entry which is preliminary data.</text>
</comment>
<keyword evidence="3" id="KW-1185">Reference proteome</keyword>
<dbReference type="Proteomes" id="UP000253490">
    <property type="component" value="Unassembled WGS sequence"/>
</dbReference>
<keyword evidence="1" id="KW-0472">Membrane</keyword>
<evidence type="ECO:0000256" key="1">
    <source>
        <dbReference type="SAM" id="Phobius"/>
    </source>
</evidence>
<sequence length="65" mass="7224">MEKFIKFLISKEIRVHLITAAIGFIIVLIGSFLIESKNVSFTVNIIGTILMLTSTQEIMSKVPKG</sequence>
<keyword evidence="1" id="KW-0812">Transmembrane</keyword>
<gene>
    <name evidence="2" type="ORF">DES36_102138</name>
</gene>
<evidence type="ECO:0000313" key="2">
    <source>
        <dbReference type="EMBL" id="RBP68995.1"/>
    </source>
</evidence>
<keyword evidence="1" id="KW-1133">Transmembrane helix</keyword>
<proteinExistence type="predicted"/>
<name>A0A366IDD0_9FIRM</name>
<evidence type="ECO:0000313" key="3">
    <source>
        <dbReference type="Proteomes" id="UP000253490"/>
    </source>
</evidence>
<protein>
    <submittedName>
        <fullName evidence="2">Uncharacterized protein</fullName>
    </submittedName>
</protein>
<dbReference type="AlphaFoldDB" id="A0A366IDD0"/>
<dbReference type="EMBL" id="QNRX01000002">
    <property type="protein sequence ID" value="RBP68995.1"/>
    <property type="molecule type" value="Genomic_DNA"/>
</dbReference>
<dbReference type="RefSeq" id="WP_113919565.1">
    <property type="nucleotide sequence ID" value="NZ_QNRX01000002.1"/>
</dbReference>
<organism evidence="2 3">
    <name type="scientific">Alkalibaculum bacchi</name>
    <dbReference type="NCBI Taxonomy" id="645887"/>
    <lineage>
        <taxon>Bacteria</taxon>
        <taxon>Bacillati</taxon>
        <taxon>Bacillota</taxon>
        <taxon>Clostridia</taxon>
        <taxon>Eubacteriales</taxon>
        <taxon>Eubacteriaceae</taxon>
        <taxon>Alkalibaculum</taxon>
    </lineage>
</organism>